<dbReference type="EMBL" id="LR797244">
    <property type="protein sequence ID" value="CAB4195541.1"/>
    <property type="molecule type" value="Genomic_DNA"/>
</dbReference>
<dbReference type="EMBL" id="LR796812">
    <property type="protein sequence ID" value="CAB4167956.1"/>
    <property type="molecule type" value="Genomic_DNA"/>
</dbReference>
<gene>
    <name evidence="2" type="ORF">UFOVP1293_41</name>
    <name evidence="3" type="ORF">UFOVP1644_59</name>
    <name evidence="1" type="ORF">UFOVP860_70</name>
</gene>
<protein>
    <submittedName>
        <fullName evidence="3">Uncharacterized protein</fullName>
    </submittedName>
</protein>
<evidence type="ECO:0000313" key="2">
    <source>
        <dbReference type="EMBL" id="CAB4195541.1"/>
    </source>
</evidence>
<evidence type="ECO:0000313" key="1">
    <source>
        <dbReference type="EMBL" id="CAB4167956.1"/>
    </source>
</evidence>
<accession>A0A6J5T434</accession>
<evidence type="ECO:0000313" key="3">
    <source>
        <dbReference type="EMBL" id="CAB4222545.1"/>
    </source>
</evidence>
<proteinExistence type="predicted"/>
<sequence>MTAAEAMREAVIAGRRMRAHQKALASGDKKQAIPARLAEAEFDRLSLTAVQLDQREREAAQSSSDVQPAQE</sequence>
<name>A0A6J5T434_9CAUD</name>
<reference evidence="3" key="1">
    <citation type="submission" date="2020-05" db="EMBL/GenBank/DDBJ databases">
        <authorList>
            <person name="Chiriac C."/>
            <person name="Salcher M."/>
            <person name="Ghai R."/>
            <person name="Kavagutti S V."/>
        </authorList>
    </citation>
    <scope>NUCLEOTIDE SEQUENCE</scope>
</reference>
<dbReference type="EMBL" id="LR797513">
    <property type="protein sequence ID" value="CAB4222545.1"/>
    <property type="molecule type" value="Genomic_DNA"/>
</dbReference>
<organism evidence="3">
    <name type="scientific">uncultured Caudovirales phage</name>
    <dbReference type="NCBI Taxonomy" id="2100421"/>
    <lineage>
        <taxon>Viruses</taxon>
        <taxon>Duplodnaviria</taxon>
        <taxon>Heunggongvirae</taxon>
        <taxon>Uroviricota</taxon>
        <taxon>Caudoviricetes</taxon>
        <taxon>Peduoviridae</taxon>
        <taxon>Maltschvirus</taxon>
        <taxon>Maltschvirus maltsch</taxon>
    </lineage>
</organism>